<feature type="compositionally biased region" description="Basic and acidic residues" evidence="1">
    <location>
        <begin position="1"/>
        <end position="10"/>
    </location>
</feature>
<reference evidence="2" key="2">
    <citation type="journal article" date="2022" name="3 Biotech.">
        <title>Isomaltooligosaccharides utilization and genomic characterization of human infant anti-inflammatory Bifidobacterium longum and Bifidobacterium breve strains.</title>
        <authorList>
            <person name="Sharma S."/>
            <person name="Singh S."/>
            <person name="Chaudhary V."/>
            <person name="Mantri S."/>
            <person name="Chander A."/>
            <person name="Maurya R."/>
            <person name="Rajarammohan S."/>
            <person name="Singh R.P."/>
            <person name="Rishi P."/>
            <person name="Bishnoi M."/>
            <person name="Bhadada S.K."/>
            <person name="Kondepudi K.K."/>
        </authorList>
    </citation>
    <scope>NUCLEOTIDE SEQUENCE</scope>
    <source>
        <strain evidence="2">Bif11</strain>
    </source>
</reference>
<feature type="compositionally biased region" description="Polar residues" evidence="1">
    <location>
        <begin position="12"/>
        <end position="24"/>
    </location>
</feature>
<protein>
    <submittedName>
        <fullName evidence="2">Uncharacterized protein</fullName>
    </submittedName>
</protein>
<dbReference type="EMBL" id="QELD01000001">
    <property type="protein sequence ID" value="MDN4186836.1"/>
    <property type="molecule type" value="Genomic_DNA"/>
</dbReference>
<evidence type="ECO:0000256" key="1">
    <source>
        <dbReference type="SAM" id="MobiDB-lite"/>
    </source>
</evidence>
<proteinExistence type="predicted"/>
<dbReference type="AlphaFoldDB" id="A0AAW7L9B8"/>
<name>A0AAW7L9B8_BIFBR</name>
<accession>A0AAW7L9B8</accession>
<dbReference type="Proteomes" id="UP001169990">
    <property type="component" value="Unassembled WGS sequence"/>
</dbReference>
<reference evidence="2" key="1">
    <citation type="submission" date="2018-05" db="EMBL/GenBank/DDBJ databases">
        <authorList>
            <person name="Kondepudi K.K."/>
            <person name="Singh S."/>
            <person name="Chaudhry V."/>
            <person name="Mantri S."/>
            <person name="Bhadada S."/>
            <person name="Bishnoi M."/>
            <person name="Kaur J."/>
            <person name="Sharma S."/>
            <person name="Bhatia R."/>
        </authorList>
    </citation>
    <scope>NUCLEOTIDE SEQUENCE</scope>
    <source>
        <strain evidence="2">Bif11</strain>
    </source>
</reference>
<sequence length="94" mass="10556">MNTSDARESFDEGSNSNMSATQRPSRGESGVAVVRLRVWPCEHGPTDSMIPESPRIRKWNGVNGVMQVCDLSELFHSGGIGAWQRSDDRRYMNR</sequence>
<comment type="caution">
    <text evidence="2">The sequence shown here is derived from an EMBL/GenBank/DDBJ whole genome shotgun (WGS) entry which is preliminary data.</text>
</comment>
<evidence type="ECO:0000313" key="2">
    <source>
        <dbReference type="EMBL" id="MDN4186836.1"/>
    </source>
</evidence>
<evidence type="ECO:0000313" key="3">
    <source>
        <dbReference type="Proteomes" id="UP001169990"/>
    </source>
</evidence>
<gene>
    <name evidence="2" type="ORF">DC496_00140</name>
</gene>
<organism evidence="2 3">
    <name type="scientific">Bifidobacterium breve</name>
    <dbReference type="NCBI Taxonomy" id="1685"/>
    <lineage>
        <taxon>Bacteria</taxon>
        <taxon>Bacillati</taxon>
        <taxon>Actinomycetota</taxon>
        <taxon>Actinomycetes</taxon>
        <taxon>Bifidobacteriales</taxon>
        <taxon>Bifidobacteriaceae</taxon>
        <taxon>Bifidobacterium</taxon>
    </lineage>
</organism>
<feature type="region of interest" description="Disordered" evidence="1">
    <location>
        <begin position="1"/>
        <end position="30"/>
    </location>
</feature>